<sequence>MTDTTTPADLTSQYTERLTEDLEHNTSEQERLTAEISAMEERLAALKRDHTILLNMQQALGVTVAPTAPKDAAAVPSPRKKPAREPAKRKRTRAAATTATSGGSADAGAGKTGADAGKKTANAEEKKSTQNKKSAPKATQKPAQKSARKSATKPAAKPVQPTLVELVRAHLEQQGEPRSAAEITTALDKEHPGRAVKTTVVRTTLENLVAKNAAQRSKQGSSVFYTALTPSASTTTATTGKQGDKDKAE</sequence>
<evidence type="ECO:0000313" key="8">
    <source>
        <dbReference type="Proteomes" id="UP000253507"/>
    </source>
</evidence>
<dbReference type="GO" id="GO:0003677">
    <property type="term" value="F:DNA binding"/>
    <property type="evidence" value="ECO:0007669"/>
    <property type="project" value="UniProtKB-KW"/>
</dbReference>
<feature type="region of interest" description="Disordered" evidence="6">
    <location>
        <begin position="229"/>
        <end position="249"/>
    </location>
</feature>
<dbReference type="OrthoDB" id="4248306at2"/>
<feature type="compositionally biased region" description="Low complexity" evidence="6">
    <location>
        <begin position="229"/>
        <end position="239"/>
    </location>
</feature>
<dbReference type="Pfam" id="PF03965">
    <property type="entry name" value="Penicillinase_R"/>
    <property type="match status" value="1"/>
</dbReference>
<keyword evidence="4" id="KW-0804">Transcription</keyword>
<keyword evidence="8" id="KW-1185">Reference proteome</keyword>
<keyword evidence="5" id="KW-0175">Coiled coil</keyword>
<dbReference type="InterPro" id="IPR036388">
    <property type="entry name" value="WH-like_DNA-bd_sf"/>
</dbReference>
<feature type="compositionally biased region" description="Basic residues" evidence="6">
    <location>
        <begin position="78"/>
        <end position="93"/>
    </location>
</feature>
<feature type="region of interest" description="Disordered" evidence="6">
    <location>
        <begin position="67"/>
        <end position="195"/>
    </location>
</feature>
<keyword evidence="3" id="KW-0238">DNA-binding</keyword>
<keyword evidence="2" id="KW-0805">Transcription regulation</keyword>
<dbReference type="Gene3D" id="1.10.10.10">
    <property type="entry name" value="Winged helix-like DNA-binding domain superfamily/Winged helix DNA-binding domain"/>
    <property type="match status" value="1"/>
</dbReference>
<dbReference type="Proteomes" id="UP000253507">
    <property type="component" value="Unassembled WGS sequence"/>
</dbReference>
<proteinExistence type="inferred from homology"/>
<dbReference type="InterPro" id="IPR036390">
    <property type="entry name" value="WH_DNA-bd_sf"/>
</dbReference>
<evidence type="ECO:0008006" key="9">
    <source>
        <dbReference type="Google" id="ProtNLM"/>
    </source>
</evidence>
<dbReference type="RefSeq" id="WP_114016401.1">
    <property type="nucleotide sequence ID" value="NZ_QOIM01000036.1"/>
</dbReference>
<comment type="similarity">
    <text evidence="1">Belongs to the BlaI transcriptional regulatory family.</text>
</comment>
<name>A0A367EJW8_9ACTN</name>
<gene>
    <name evidence="7" type="ORF">DQ392_16590</name>
</gene>
<reference evidence="7 8" key="1">
    <citation type="submission" date="2018-06" db="EMBL/GenBank/DDBJ databases">
        <title>Streptomyces reniochalinae sp. nov. and Streptomyces diacarnus sp. nov. from marine sponges.</title>
        <authorList>
            <person name="Li L."/>
        </authorList>
    </citation>
    <scope>NUCLEOTIDE SEQUENCE [LARGE SCALE GENOMIC DNA]</scope>
    <source>
        <strain evidence="7 8">LHW50302</strain>
    </source>
</reference>
<comment type="caution">
    <text evidence="7">The sequence shown here is derived from an EMBL/GenBank/DDBJ whole genome shotgun (WGS) entry which is preliminary data.</text>
</comment>
<evidence type="ECO:0000256" key="1">
    <source>
        <dbReference type="ARBA" id="ARBA00011046"/>
    </source>
</evidence>
<protein>
    <recommendedName>
        <fullName evidence="9">Regulatory protein</fullName>
    </recommendedName>
</protein>
<dbReference type="EMBL" id="QOIM01000036">
    <property type="protein sequence ID" value="RCG17490.1"/>
    <property type="molecule type" value="Genomic_DNA"/>
</dbReference>
<feature type="compositionally biased region" description="Low complexity" evidence="6">
    <location>
        <begin position="94"/>
        <end position="115"/>
    </location>
</feature>
<dbReference type="GO" id="GO:0045892">
    <property type="term" value="P:negative regulation of DNA-templated transcription"/>
    <property type="evidence" value="ECO:0007669"/>
    <property type="project" value="InterPro"/>
</dbReference>
<accession>A0A367EJW8</accession>
<evidence type="ECO:0000256" key="3">
    <source>
        <dbReference type="ARBA" id="ARBA00023125"/>
    </source>
</evidence>
<dbReference type="SUPFAM" id="SSF46785">
    <property type="entry name" value="Winged helix' DNA-binding domain"/>
    <property type="match status" value="1"/>
</dbReference>
<organism evidence="7 8">
    <name type="scientific">Streptomyces reniochalinae</name>
    <dbReference type="NCBI Taxonomy" id="2250578"/>
    <lineage>
        <taxon>Bacteria</taxon>
        <taxon>Bacillati</taxon>
        <taxon>Actinomycetota</taxon>
        <taxon>Actinomycetes</taxon>
        <taxon>Kitasatosporales</taxon>
        <taxon>Streptomycetaceae</taxon>
        <taxon>Streptomyces</taxon>
    </lineage>
</organism>
<evidence type="ECO:0000256" key="5">
    <source>
        <dbReference type="SAM" id="Coils"/>
    </source>
</evidence>
<evidence type="ECO:0000313" key="7">
    <source>
        <dbReference type="EMBL" id="RCG17490.1"/>
    </source>
</evidence>
<evidence type="ECO:0000256" key="2">
    <source>
        <dbReference type="ARBA" id="ARBA00023015"/>
    </source>
</evidence>
<dbReference type="AlphaFoldDB" id="A0A367EJW8"/>
<feature type="coiled-coil region" evidence="5">
    <location>
        <begin position="22"/>
        <end position="49"/>
    </location>
</feature>
<feature type="compositionally biased region" description="Basic and acidic residues" evidence="6">
    <location>
        <begin position="116"/>
        <end position="128"/>
    </location>
</feature>
<evidence type="ECO:0000256" key="4">
    <source>
        <dbReference type="ARBA" id="ARBA00023163"/>
    </source>
</evidence>
<dbReference type="InterPro" id="IPR005650">
    <property type="entry name" value="BlaI_family"/>
</dbReference>
<evidence type="ECO:0000256" key="6">
    <source>
        <dbReference type="SAM" id="MobiDB-lite"/>
    </source>
</evidence>